<dbReference type="UniPathway" id="UPA00049">
    <property type="reaction ID" value="UER00059"/>
</dbReference>
<dbReference type="AlphaFoldDB" id="A0A0D2GBZ9"/>
<dbReference type="Pfam" id="PF22629">
    <property type="entry name" value="ACT_AHAS_ss"/>
    <property type="match status" value="1"/>
</dbReference>
<dbReference type="EMBL" id="AZAC01000032">
    <property type="protein sequence ID" value="KIX12417.1"/>
    <property type="molecule type" value="Genomic_DNA"/>
</dbReference>
<dbReference type="Pfam" id="PF10369">
    <property type="entry name" value="ALS_ss_C"/>
    <property type="match status" value="1"/>
</dbReference>
<dbReference type="InterPro" id="IPR019455">
    <property type="entry name" value="Acetolactate_synth_ssu_C"/>
</dbReference>
<evidence type="ECO:0000256" key="2">
    <source>
        <dbReference type="ARBA" id="ARBA00005025"/>
    </source>
</evidence>
<comment type="subunit">
    <text evidence="4 8">Dimer of large and small chains.</text>
</comment>
<dbReference type="FunCoup" id="A0A0D2GBZ9">
    <property type="interactions" value="508"/>
</dbReference>
<dbReference type="PANTHER" id="PTHR30239">
    <property type="entry name" value="ACETOLACTATE SYNTHASE SMALL SUBUNIT"/>
    <property type="match status" value="1"/>
</dbReference>
<accession>A0A0D2GBZ9</accession>
<reference evidence="10 11" key="1">
    <citation type="submission" date="2013-11" db="EMBL/GenBank/DDBJ databases">
        <title>Metagenomic analysis of a methanogenic consortium involved in long chain n-alkane degradation.</title>
        <authorList>
            <person name="Davidova I.A."/>
            <person name="Callaghan A.V."/>
            <person name="Wawrik B."/>
            <person name="Pruitt S."/>
            <person name="Marks C."/>
            <person name="Duncan K.E."/>
            <person name="Suflita J.M."/>
        </authorList>
    </citation>
    <scope>NUCLEOTIDE SEQUENCE [LARGE SCALE GENOMIC DNA]</scope>
    <source>
        <strain evidence="10 11">SPR</strain>
    </source>
</reference>
<evidence type="ECO:0000256" key="8">
    <source>
        <dbReference type="RuleBase" id="RU368092"/>
    </source>
</evidence>
<evidence type="ECO:0000256" key="3">
    <source>
        <dbReference type="ARBA" id="ARBA00006341"/>
    </source>
</evidence>
<dbReference type="Gene3D" id="3.30.70.260">
    <property type="match status" value="1"/>
</dbReference>
<organism evidence="10 11">
    <name type="scientific">Dethiosulfatarculus sandiegensis</name>
    <dbReference type="NCBI Taxonomy" id="1429043"/>
    <lineage>
        <taxon>Bacteria</taxon>
        <taxon>Pseudomonadati</taxon>
        <taxon>Thermodesulfobacteriota</taxon>
        <taxon>Desulfarculia</taxon>
        <taxon>Desulfarculales</taxon>
        <taxon>Desulfarculaceae</taxon>
        <taxon>Dethiosulfatarculus</taxon>
    </lineage>
</organism>
<keyword evidence="11" id="KW-1185">Reference proteome</keyword>
<evidence type="ECO:0000256" key="4">
    <source>
        <dbReference type="ARBA" id="ARBA00011744"/>
    </source>
</evidence>
<keyword evidence="8" id="KW-0808">Transferase</keyword>
<keyword evidence="6 8" id="KW-0100">Branched-chain amino acid biosynthesis</keyword>
<comment type="function">
    <text evidence="8">Catalyzes the conversion of 2 pyruvate molecules into acetolactate in the first common step of the biosynthetic pathway of the branched-amino acids such as leucine, isoleucine, and valine.</text>
</comment>
<evidence type="ECO:0000256" key="5">
    <source>
        <dbReference type="ARBA" id="ARBA00022605"/>
    </source>
</evidence>
<dbReference type="GO" id="GO:0009097">
    <property type="term" value="P:isoleucine biosynthetic process"/>
    <property type="evidence" value="ECO:0007669"/>
    <property type="project" value="UniProtKB-UniRule"/>
</dbReference>
<protein>
    <recommendedName>
        <fullName evidence="8">Acetolactate synthase small subunit</fullName>
        <shortName evidence="8">AHAS</shortName>
        <shortName evidence="8">ALS</shortName>
        <ecNumber evidence="8">2.2.1.6</ecNumber>
    </recommendedName>
    <alternativeName>
        <fullName evidence="8">Acetohydroxy-acid synthase small subunit</fullName>
    </alternativeName>
</protein>
<dbReference type="GO" id="GO:0005829">
    <property type="term" value="C:cytosol"/>
    <property type="evidence" value="ECO:0007669"/>
    <property type="project" value="TreeGrafter"/>
</dbReference>
<comment type="caution">
    <text evidence="10">The sequence shown here is derived from an EMBL/GenBank/DDBJ whole genome shotgun (WGS) entry which is preliminary data.</text>
</comment>
<dbReference type="GO" id="GO:0003984">
    <property type="term" value="F:acetolactate synthase activity"/>
    <property type="evidence" value="ECO:0007669"/>
    <property type="project" value="UniProtKB-UniRule"/>
</dbReference>
<proteinExistence type="inferred from homology"/>
<evidence type="ECO:0000256" key="1">
    <source>
        <dbReference type="ARBA" id="ARBA00004974"/>
    </source>
</evidence>
<dbReference type="Proteomes" id="UP000032233">
    <property type="component" value="Unassembled WGS sequence"/>
</dbReference>
<keyword evidence="5 8" id="KW-0028">Amino-acid biosynthesis</keyword>
<dbReference type="UniPathway" id="UPA00047">
    <property type="reaction ID" value="UER00055"/>
</dbReference>
<evidence type="ECO:0000313" key="11">
    <source>
        <dbReference type="Proteomes" id="UP000032233"/>
    </source>
</evidence>
<dbReference type="RefSeq" id="WP_044350620.1">
    <property type="nucleotide sequence ID" value="NZ_AZAC01000032.1"/>
</dbReference>
<dbReference type="InterPro" id="IPR002912">
    <property type="entry name" value="ACT_dom"/>
</dbReference>
<feature type="domain" description="ACT" evidence="9">
    <location>
        <begin position="6"/>
        <end position="80"/>
    </location>
</feature>
<name>A0A0D2GBZ9_9BACT</name>
<evidence type="ECO:0000256" key="7">
    <source>
        <dbReference type="ARBA" id="ARBA00048670"/>
    </source>
</evidence>
<evidence type="ECO:0000256" key="6">
    <source>
        <dbReference type="ARBA" id="ARBA00023304"/>
    </source>
</evidence>
<dbReference type="InterPro" id="IPR004789">
    <property type="entry name" value="Acetalactate_synth_ssu"/>
</dbReference>
<dbReference type="InterPro" id="IPR054480">
    <property type="entry name" value="AHAS_small-like_ACT"/>
</dbReference>
<dbReference type="GO" id="GO:0009099">
    <property type="term" value="P:L-valine biosynthetic process"/>
    <property type="evidence" value="ECO:0007669"/>
    <property type="project" value="UniProtKB-UniRule"/>
</dbReference>
<dbReference type="InParanoid" id="A0A0D2GBZ9"/>
<comment type="pathway">
    <text evidence="2 8">Amino-acid biosynthesis; L-valine biosynthesis; L-valine from pyruvate: step 1/4.</text>
</comment>
<gene>
    <name evidence="10" type="ORF">X474_18975</name>
</gene>
<sequence>MEKLSPLSLLVRNEKGVLSRVAGLISRRGFNIVSLAVGETQDPDFSRITLVIKADGPDREQAIKQLKRNLSVVRVDDLSECASVSRGLALFKVAATPEQRSQLCQLAAIFGARVEHVDHKCLIIEVTGDREKIQAFAGVVEPYGIYEMARTGQIVLARETKQNTLPAEMNFYKRSEPRPENYLHA</sequence>
<dbReference type="PANTHER" id="PTHR30239:SF0">
    <property type="entry name" value="ACETOLACTATE SYNTHASE SMALL SUBUNIT 1, CHLOROPLASTIC"/>
    <property type="match status" value="1"/>
</dbReference>
<dbReference type="NCBIfam" id="TIGR00119">
    <property type="entry name" value="acolac_sm"/>
    <property type="match status" value="1"/>
</dbReference>
<dbReference type="PROSITE" id="PS51671">
    <property type="entry name" value="ACT"/>
    <property type="match status" value="1"/>
</dbReference>
<dbReference type="EC" id="2.2.1.6" evidence="8"/>
<dbReference type="InterPro" id="IPR027271">
    <property type="entry name" value="Acetolactate_synth/TF_NikR_C"/>
</dbReference>
<comment type="pathway">
    <text evidence="1 8">Amino-acid biosynthesis; L-isoleucine biosynthesis; L-isoleucine from 2-oxobutanoate: step 1/4.</text>
</comment>
<dbReference type="STRING" id="1429043.X474_18975"/>
<dbReference type="GO" id="GO:1990610">
    <property type="term" value="F:acetolactate synthase regulator activity"/>
    <property type="evidence" value="ECO:0007669"/>
    <property type="project" value="UniProtKB-UniRule"/>
</dbReference>
<dbReference type="PATRIC" id="fig|1429043.3.peg.4022"/>
<dbReference type="CDD" id="cd04878">
    <property type="entry name" value="ACT_AHAS"/>
    <property type="match status" value="1"/>
</dbReference>
<dbReference type="InterPro" id="IPR039557">
    <property type="entry name" value="AHAS_ACT"/>
</dbReference>
<dbReference type="Gene3D" id="3.30.70.1150">
    <property type="entry name" value="ACT-like. Chain A, domain 2"/>
    <property type="match status" value="1"/>
</dbReference>
<evidence type="ECO:0000259" key="9">
    <source>
        <dbReference type="PROSITE" id="PS51671"/>
    </source>
</evidence>
<dbReference type="SUPFAM" id="SSF55021">
    <property type="entry name" value="ACT-like"/>
    <property type="match status" value="2"/>
</dbReference>
<dbReference type="NCBIfam" id="NF008864">
    <property type="entry name" value="PRK11895.1"/>
    <property type="match status" value="1"/>
</dbReference>
<dbReference type="InterPro" id="IPR045865">
    <property type="entry name" value="ACT-like_dom_sf"/>
</dbReference>
<comment type="catalytic activity">
    <reaction evidence="7 8">
        <text>2 pyruvate + H(+) = (2S)-2-acetolactate + CO2</text>
        <dbReference type="Rhea" id="RHEA:25249"/>
        <dbReference type="ChEBI" id="CHEBI:15361"/>
        <dbReference type="ChEBI" id="CHEBI:15378"/>
        <dbReference type="ChEBI" id="CHEBI:16526"/>
        <dbReference type="ChEBI" id="CHEBI:58476"/>
        <dbReference type="EC" id="2.2.1.6"/>
    </reaction>
</comment>
<comment type="similarity">
    <text evidence="3 8">Belongs to the acetolactate synthase small subunit family.</text>
</comment>
<dbReference type="OrthoDB" id="9787365at2"/>
<evidence type="ECO:0000313" key="10">
    <source>
        <dbReference type="EMBL" id="KIX12417.1"/>
    </source>
</evidence>